<proteinExistence type="predicted"/>
<name>A0A2R6S3N5_9APHY</name>
<protein>
    <submittedName>
        <fullName evidence="1">Uncharacterized protein</fullName>
    </submittedName>
</protein>
<keyword evidence="2" id="KW-1185">Reference proteome</keyword>
<dbReference type="AlphaFoldDB" id="A0A2R6S3N5"/>
<gene>
    <name evidence="1" type="ORF">PHLCEN_2v1250</name>
</gene>
<evidence type="ECO:0000313" key="2">
    <source>
        <dbReference type="Proteomes" id="UP000186601"/>
    </source>
</evidence>
<dbReference type="Proteomes" id="UP000186601">
    <property type="component" value="Unassembled WGS sequence"/>
</dbReference>
<sequence length="57" mass="6344">MDLLGSKANDLRLDVTLWFVLAREFTRDSGPNENDEPMECLGRELEGEGRFGIAGMA</sequence>
<organism evidence="1 2">
    <name type="scientific">Hermanssonia centrifuga</name>
    <dbReference type="NCBI Taxonomy" id="98765"/>
    <lineage>
        <taxon>Eukaryota</taxon>
        <taxon>Fungi</taxon>
        <taxon>Dikarya</taxon>
        <taxon>Basidiomycota</taxon>
        <taxon>Agaricomycotina</taxon>
        <taxon>Agaricomycetes</taxon>
        <taxon>Polyporales</taxon>
        <taxon>Meruliaceae</taxon>
        <taxon>Hermanssonia</taxon>
    </lineage>
</organism>
<evidence type="ECO:0000313" key="1">
    <source>
        <dbReference type="EMBL" id="PSS36891.1"/>
    </source>
</evidence>
<comment type="caution">
    <text evidence="1">The sequence shown here is derived from an EMBL/GenBank/DDBJ whole genome shotgun (WGS) entry which is preliminary data.</text>
</comment>
<reference evidence="1 2" key="1">
    <citation type="submission" date="2018-02" db="EMBL/GenBank/DDBJ databases">
        <title>Genome sequence of the basidiomycete white-rot fungus Phlebia centrifuga.</title>
        <authorList>
            <person name="Granchi Z."/>
            <person name="Peng M."/>
            <person name="de Vries R.P."/>
            <person name="Hilden K."/>
            <person name="Makela M.R."/>
            <person name="Grigoriev I."/>
            <person name="Riley R."/>
        </authorList>
    </citation>
    <scope>NUCLEOTIDE SEQUENCE [LARGE SCALE GENOMIC DNA]</scope>
    <source>
        <strain evidence="1 2">FBCC195</strain>
    </source>
</reference>
<accession>A0A2R6S3N5</accession>
<dbReference type="EMBL" id="MLYV02000094">
    <property type="protein sequence ID" value="PSS36891.1"/>
    <property type="molecule type" value="Genomic_DNA"/>
</dbReference>